<evidence type="ECO:0000256" key="5">
    <source>
        <dbReference type="ARBA" id="ARBA00023136"/>
    </source>
</evidence>
<protein>
    <recommendedName>
        <fullName evidence="7">Major facilitator superfamily (MFS) profile domain-containing protein</fullName>
    </recommendedName>
</protein>
<dbReference type="Gene3D" id="1.20.1250.20">
    <property type="entry name" value="MFS general substrate transporter like domains"/>
    <property type="match status" value="2"/>
</dbReference>
<dbReference type="PROSITE" id="PS50850">
    <property type="entry name" value="MFS"/>
    <property type="match status" value="1"/>
</dbReference>
<reference evidence="8" key="1">
    <citation type="submission" date="2019-08" db="EMBL/GenBank/DDBJ databases">
        <title>The improved chromosome-level genome for the pearl oyster Pinctada fucata martensii using PacBio sequencing and Hi-C.</title>
        <authorList>
            <person name="Zheng Z."/>
        </authorList>
    </citation>
    <scope>NUCLEOTIDE SEQUENCE</scope>
    <source>
        <strain evidence="8">ZZ-2019</strain>
        <tissue evidence="8">Adductor muscle</tissue>
    </source>
</reference>
<keyword evidence="3 6" id="KW-0812">Transmembrane</keyword>
<evidence type="ECO:0000256" key="3">
    <source>
        <dbReference type="ARBA" id="ARBA00022692"/>
    </source>
</evidence>
<dbReference type="InterPro" id="IPR051068">
    <property type="entry name" value="MFS_Domain-Containing_Protein"/>
</dbReference>
<keyword evidence="5 6" id="KW-0472">Membrane</keyword>
<feature type="transmembrane region" description="Helical" evidence="6">
    <location>
        <begin position="269"/>
        <end position="289"/>
    </location>
</feature>
<dbReference type="CDD" id="cd17326">
    <property type="entry name" value="MFS_MFSD8"/>
    <property type="match status" value="1"/>
</dbReference>
<evidence type="ECO:0000256" key="1">
    <source>
        <dbReference type="ARBA" id="ARBA00004127"/>
    </source>
</evidence>
<evidence type="ECO:0000259" key="7">
    <source>
        <dbReference type="PROSITE" id="PS50850"/>
    </source>
</evidence>
<name>A0AA88YER2_PINIB</name>
<evidence type="ECO:0000256" key="4">
    <source>
        <dbReference type="ARBA" id="ARBA00022989"/>
    </source>
</evidence>
<feature type="transmembrane region" description="Helical" evidence="6">
    <location>
        <begin position="469"/>
        <end position="488"/>
    </location>
</feature>
<feature type="domain" description="Major facilitator superfamily (MFS) profile" evidence="7">
    <location>
        <begin position="45"/>
        <end position="523"/>
    </location>
</feature>
<keyword evidence="9" id="KW-1185">Reference proteome</keyword>
<dbReference type="GO" id="GO:0012505">
    <property type="term" value="C:endomembrane system"/>
    <property type="evidence" value="ECO:0007669"/>
    <property type="project" value="UniProtKB-SubCell"/>
</dbReference>
<evidence type="ECO:0000313" key="8">
    <source>
        <dbReference type="EMBL" id="KAK3100140.1"/>
    </source>
</evidence>
<evidence type="ECO:0000256" key="6">
    <source>
        <dbReference type="SAM" id="Phobius"/>
    </source>
</evidence>
<evidence type="ECO:0000313" key="9">
    <source>
        <dbReference type="Proteomes" id="UP001186944"/>
    </source>
</evidence>
<dbReference type="SUPFAM" id="SSF103473">
    <property type="entry name" value="MFS general substrate transporter"/>
    <property type="match status" value="1"/>
</dbReference>
<feature type="transmembrane region" description="Helical" evidence="6">
    <location>
        <begin position="341"/>
        <end position="360"/>
    </location>
</feature>
<feature type="transmembrane region" description="Helical" evidence="6">
    <location>
        <begin position="435"/>
        <end position="457"/>
    </location>
</feature>
<comment type="subcellular location">
    <subcellularLocation>
        <location evidence="1">Endomembrane system</location>
        <topology evidence="1">Multi-pass membrane protein</topology>
    </subcellularLocation>
</comment>
<dbReference type="InterPro" id="IPR011701">
    <property type="entry name" value="MFS"/>
</dbReference>
<dbReference type="EMBL" id="VSWD01000006">
    <property type="protein sequence ID" value="KAK3100140.1"/>
    <property type="molecule type" value="Genomic_DNA"/>
</dbReference>
<dbReference type="GO" id="GO:0005765">
    <property type="term" value="C:lysosomal membrane"/>
    <property type="evidence" value="ECO:0007669"/>
    <property type="project" value="TreeGrafter"/>
</dbReference>
<feature type="transmembrane region" description="Helical" evidence="6">
    <location>
        <begin position="221"/>
        <end position="239"/>
    </location>
</feature>
<accession>A0AA88YER2</accession>
<sequence length="532" mass="58695">MKKDKYVFTISGKDVIRTKDRDNGGVGVPSTVLEPPNVYKSRWRSIRVMYLTMFLSSVSFSICMSSIWPYLKLLDRSATADLLGWVVASYSLGQLVASPLFGAVANKFGRSREPLVVSIIINIAANLLYAYLEDIKSYHVFFLILARSLIGFGAGNVAVVRSYVSGATTIKERTSAMANMSACQAIGFIIGPGIQIAMVPIGYPGAVHMTGLHIDLYTSPAFLSAFVGVINIILLFVVFREHRVLDDEDCNFSIQSDSGPSIPDYKPDYIAVISTIVIFFVVLFVFAVFETIGTPLTMDMYAWTRSQATLYNGIILATGGIIAIVSFVIIKIISKKVNERYILLGGFLLCFLGFIVYLPWGNEFPAAQMQDYEHDHAAKIHNTTMLPFSQPALPDFHNETTTPRNNGTGKEDEPTGCPDSYAWCAFTPVVRLWQFLLGTFLICVGYPTCNVMSYTLFSKILGPKPQGTWMGWLTASGSLARTIGPIFVSQVYNSYGPRVTFISMSGVVLFTIGGFCGIYRKLVPFKFIDDGE</sequence>
<comment type="caution">
    <text evidence="8">The sequence shown here is derived from an EMBL/GenBank/DDBJ whole genome shotgun (WGS) entry which is preliminary data.</text>
</comment>
<feature type="transmembrane region" description="Helical" evidence="6">
    <location>
        <begin position="48"/>
        <end position="70"/>
    </location>
</feature>
<dbReference type="PANTHER" id="PTHR23510">
    <property type="entry name" value="INNER MEMBRANE TRANSPORT PROTEIN YAJR"/>
    <property type="match status" value="1"/>
</dbReference>
<proteinExistence type="predicted"/>
<dbReference type="Proteomes" id="UP001186944">
    <property type="component" value="Unassembled WGS sequence"/>
</dbReference>
<keyword evidence="4 6" id="KW-1133">Transmembrane helix</keyword>
<dbReference type="PANTHER" id="PTHR23510:SF3">
    <property type="entry name" value="MAJOR FACILITATOR SUPERFAMILY DOMAIN-CONTAINING PROTEIN 8"/>
    <property type="match status" value="1"/>
</dbReference>
<dbReference type="InterPro" id="IPR020846">
    <property type="entry name" value="MFS_dom"/>
</dbReference>
<dbReference type="GO" id="GO:0022857">
    <property type="term" value="F:transmembrane transporter activity"/>
    <property type="evidence" value="ECO:0007669"/>
    <property type="project" value="InterPro"/>
</dbReference>
<keyword evidence="2" id="KW-0813">Transport</keyword>
<dbReference type="InterPro" id="IPR036259">
    <property type="entry name" value="MFS_trans_sf"/>
</dbReference>
<feature type="transmembrane region" description="Helical" evidence="6">
    <location>
        <begin position="500"/>
        <end position="519"/>
    </location>
</feature>
<feature type="transmembrane region" description="Helical" evidence="6">
    <location>
        <begin position="115"/>
        <end position="132"/>
    </location>
</feature>
<dbReference type="Pfam" id="PF07690">
    <property type="entry name" value="MFS_1"/>
    <property type="match status" value="1"/>
</dbReference>
<gene>
    <name evidence="8" type="ORF">FSP39_015244</name>
</gene>
<organism evidence="8 9">
    <name type="scientific">Pinctada imbricata</name>
    <name type="common">Atlantic pearl-oyster</name>
    <name type="synonym">Pinctada martensii</name>
    <dbReference type="NCBI Taxonomy" id="66713"/>
    <lineage>
        <taxon>Eukaryota</taxon>
        <taxon>Metazoa</taxon>
        <taxon>Spiralia</taxon>
        <taxon>Lophotrochozoa</taxon>
        <taxon>Mollusca</taxon>
        <taxon>Bivalvia</taxon>
        <taxon>Autobranchia</taxon>
        <taxon>Pteriomorphia</taxon>
        <taxon>Pterioida</taxon>
        <taxon>Pterioidea</taxon>
        <taxon>Pteriidae</taxon>
        <taxon>Pinctada</taxon>
    </lineage>
</organism>
<dbReference type="AlphaFoldDB" id="A0AA88YER2"/>
<feature type="transmembrane region" description="Helical" evidence="6">
    <location>
        <begin position="181"/>
        <end position="201"/>
    </location>
</feature>
<feature type="transmembrane region" description="Helical" evidence="6">
    <location>
        <begin position="82"/>
        <end position="103"/>
    </location>
</feature>
<feature type="transmembrane region" description="Helical" evidence="6">
    <location>
        <begin position="138"/>
        <end position="160"/>
    </location>
</feature>
<feature type="transmembrane region" description="Helical" evidence="6">
    <location>
        <begin position="309"/>
        <end position="329"/>
    </location>
</feature>
<evidence type="ECO:0000256" key="2">
    <source>
        <dbReference type="ARBA" id="ARBA00022448"/>
    </source>
</evidence>